<dbReference type="GO" id="GO:0003964">
    <property type="term" value="F:RNA-directed DNA polymerase activity"/>
    <property type="evidence" value="ECO:0007669"/>
    <property type="project" value="UniProtKB-KW"/>
</dbReference>
<accession>A0A5A7UG07</accession>
<evidence type="ECO:0000256" key="6">
    <source>
        <dbReference type="ARBA" id="ARBA00022918"/>
    </source>
</evidence>
<evidence type="ECO:0000256" key="4">
    <source>
        <dbReference type="ARBA" id="ARBA00022759"/>
    </source>
</evidence>
<dbReference type="Pfam" id="PF08284">
    <property type="entry name" value="RVP_2"/>
    <property type="match status" value="1"/>
</dbReference>
<dbReference type="AlphaFoldDB" id="A0A5A7UG07"/>
<dbReference type="InterPro" id="IPR021109">
    <property type="entry name" value="Peptidase_aspartic_dom_sf"/>
</dbReference>
<feature type="coiled-coil region" evidence="7">
    <location>
        <begin position="11"/>
        <end position="38"/>
    </location>
</feature>
<dbReference type="OrthoDB" id="1749156at2759"/>
<evidence type="ECO:0000313" key="10">
    <source>
        <dbReference type="Proteomes" id="UP000321393"/>
    </source>
</evidence>
<dbReference type="Pfam" id="PF17917">
    <property type="entry name" value="RT_RNaseH"/>
    <property type="match status" value="1"/>
</dbReference>
<gene>
    <name evidence="9" type="ORF">E6C27_scaffold131G001110</name>
</gene>
<keyword evidence="1" id="KW-0808">Transferase</keyword>
<evidence type="ECO:0000313" key="9">
    <source>
        <dbReference type="EMBL" id="KAA0054180.1"/>
    </source>
</evidence>
<dbReference type="InterPro" id="IPR041373">
    <property type="entry name" value="RT_RNaseH"/>
</dbReference>
<evidence type="ECO:0000256" key="7">
    <source>
        <dbReference type="SAM" id="Coils"/>
    </source>
</evidence>
<feature type="domain" description="Reverse transcriptase RNase H-like" evidence="8">
    <location>
        <begin position="373"/>
        <end position="454"/>
    </location>
</feature>
<keyword evidence="2" id="KW-0548">Nucleotidyltransferase</keyword>
<keyword evidence="7" id="KW-0175">Coiled coil</keyword>
<dbReference type="Gene3D" id="2.40.70.10">
    <property type="entry name" value="Acid Proteases"/>
    <property type="match status" value="1"/>
</dbReference>
<dbReference type="GO" id="GO:0016787">
    <property type="term" value="F:hydrolase activity"/>
    <property type="evidence" value="ECO:0007669"/>
    <property type="project" value="UniProtKB-KW"/>
</dbReference>
<sequence>MKNIECLSAQNEKQQQHQQALMKNLDRLSLKADNQQQQHQEGSTYITQPIITNRGKYLYNPANYNKPNSGANANEGKAEVSTPMLADAEFKAKREKGLCFKCDEKYYSGHKSKEPELREIRMFVVNADNVEEEIIEEEYYEQKELSMKWKVREKIFGEEVVVLIDCGATHNFISNKLVTELKLSTKKTSHYGVILGSGTAIKGKGACENVELLLNDWKVTAEFLPLELGGVDAILGMQWLYSLGVTKMDWKNLTMTFHGENKAVIKGDPSLTKTQVGLKTLMKTWSDSDQGYQVKCRALEAEVLLPEEATIEENTSAPEEVQKILTMYNEVFEWPETLPPKRTIEHQIQLKTGTDPVNVRPYRDGCFGIWYWVVLMQNKRPIACFSHTLALRDRAKPVYERELMAVVLAVQRWRPYSLGRKFVVKTDQKSLKFLLEQRVIQPQYQKWIAELLGYSFEVVYKLGLENKAADALSGVPSSVYLNQLTAPTLIDLKIIKEEVEKDEQFKEILMKLQSGEEVQNYALQQEMLQYKGRLIIANKTTLIPAILHTYHNSVFGGHSGSFEHIKD</sequence>
<keyword evidence="4" id="KW-0255">Endonuclease</keyword>
<comment type="caution">
    <text evidence="9">The sequence shown here is derived from an EMBL/GenBank/DDBJ whole genome shotgun (WGS) entry which is preliminary data.</text>
</comment>
<dbReference type="InterPro" id="IPR050951">
    <property type="entry name" value="Retrovirus_Pol_polyprotein"/>
</dbReference>
<dbReference type="PANTHER" id="PTHR37984:SF5">
    <property type="entry name" value="PROTEIN NYNRIN-LIKE"/>
    <property type="match status" value="1"/>
</dbReference>
<dbReference type="GO" id="GO:0004519">
    <property type="term" value="F:endonuclease activity"/>
    <property type="evidence" value="ECO:0007669"/>
    <property type="project" value="UniProtKB-KW"/>
</dbReference>
<keyword evidence="6" id="KW-0695">RNA-directed DNA polymerase</keyword>
<dbReference type="Proteomes" id="UP000321393">
    <property type="component" value="Unassembled WGS sequence"/>
</dbReference>
<evidence type="ECO:0000256" key="2">
    <source>
        <dbReference type="ARBA" id="ARBA00022695"/>
    </source>
</evidence>
<organism evidence="9 10">
    <name type="scientific">Cucumis melo var. makuwa</name>
    <name type="common">Oriental melon</name>
    <dbReference type="NCBI Taxonomy" id="1194695"/>
    <lineage>
        <taxon>Eukaryota</taxon>
        <taxon>Viridiplantae</taxon>
        <taxon>Streptophyta</taxon>
        <taxon>Embryophyta</taxon>
        <taxon>Tracheophyta</taxon>
        <taxon>Spermatophyta</taxon>
        <taxon>Magnoliopsida</taxon>
        <taxon>eudicotyledons</taxon>
        <taxon>Gunneridae</taxon>
        <taxon>Pentapetalae</taxon>
        <taxon>rosids</taxon>
        <taxon>fabids</taxon>
        <taxon>Cucurbitales</taxon>
        <taxon>Cucurbitaceae</taxon>
        <taxon>Benincaseae</taxon>
        <taxon>Cucumis</taxon>
    </lineage>
</organism>
<reference evidence="9 10" key="1">
    <citation type="submission" date="2019-08" db="EMBL/GenBank/DDBJ databases">
        <title>Draft genome sequences of two oriental melons (Cucumis melo L. var makuwa).</title>
        <authorList>
            <person name="Kwon S.-Y."/>
        </authorList>
    </citation>
    <scope>NUCLEOTIDE SEQUENCE [LARGE SCALE GENOMIC DNA]</scope>
    <source>
        <strain evidence="10">cv. SW 3</strain>
        <tissue evidence="9">Leaf</tissue>
    </source>
</reference>
<dbReference type="SUPFAM" id="SSF50630">
    <property type="entry name" value="Acid proteases"/>
    <property type="match status" value="1"/>
</dbReference>
<evidence type="ECO:0000256" key="5">
    <source>
        <dbReference type="ARBA" id="ARBA00022801"/>
    </source>
</evidence>
<dbReference type="InterPro" id="IPR043502">
    <property type="entry name" value="DNA/RNA_pol_sf"/>
</dbReference>
<evidence type="ECO:0000256" key="3">
    <source>
        <dbReference type="ARBA" id="ARBA00022722"/>
    </source>
</evidence>
<dbReference type="PANTHER" id="PTHR37984">
    <property type="entry name" value="PROTEIN CBG26694"/>
    <property type="match status" value="1"/>
</dbReference>
<evidence type="ECO:0000256" key="1">
    <source>
        <dbReference type="ARBA" id="ARBA00022679"/>
    </source>
</evidence>
<evidence type="ECO:0000259" key="8">
    <source>
        <dbReference type="Pfam" id="PF17917"/>
    </source>
</evidence>
<proteinExistence type="predicted"/>
<name>A0A5A7UG07_CUCMM</name>
<keyword evidence="5" id="KW-0378">Hydrolase</keyword>
<dbReference type="EMBL" id="SSTE01008862">
    <property type="protein sequence ID" value="KAA0054180.1"/>
    <property type="molecule type" value="Genomic_DNA"/>
</dbReference>
<protein>
    <submittedName>
        <fullName evidence="9">Transposon Tf2-1 polyprotein isoform X1</fullName>
    </submittedName>
</protein>
<dbReference type="CDD" id="cd09274">
    <property type="entry name" value="RNase_HI_RT_Ty3"/>
    <property type="match status" value="1"/>
</dbReference>
<dbReference type="SUPFAM" id="SSF56672">
    <property type="entry name" value="DNA/RNA polymerases"/>
    <property type="match status" value="1"/>
</dbReference>
<dbReference type="CDD" id="cd00303">
    <property type="entry name" value="retropepsin_like"/>
    <property type="match status" value="1"/>
</dbReference>
<keyword evidence="3" id="KW-0540">Nuclease</keyword>